<dbReference type="Gene3D" id="3.40.50.1820">
    <property type="entry name" value="alpha/beta hydrolase"/>
    <property type="match status" value="1"/>
</dbReference>
<sequence>MSYSFERKVTSAHPFRATGSTLLQEEQSNLKIVYDKYKTRSPYPKSSNQLRYNLIFIHGTGFNKSIWKYHIHKLYQLSQSQQVPWFLDAVVSLDMVSHGDSSLENQGKIGTVFRWDDGGKDVVHVTKHELTTTGDFKNDFESRNVVIGHSMGGFCALYAAYLEPSLFDAVIPIEPVIYGAPGGSEKFTKIFKKISKLLIDTFDSKDDVNFFFKEFSFYKKMQSQVSDDFIEGEIQEVQEDGETKYKLKCNTAHQIAAYSGGFMSIPYMMLALPLIRVPICHVIGSKAVWNPPESIPWIRNAIKPEFLLETVDVPNGEHLLNVELPDETVEFIKNFVTKRSKEFAAGLDKIPEVVLKKNKEAIAKQEFGSLLDLRYNDVYGYFTEDKEEKPLNPSKL</sequence>
<protein>
    <submittedName>
        <fullName evidence="2">Peroxisomal membrane protein LPX1</fullName>
    </submittedName>
</protein>
<evidence type="ECO:0000259" key="1">
    <source>
        <dbReference type="Pfam" id="PF12697"/>
    </source>
</evidence>
<keyword evidence="3" id="KW-1185">Reference proteome</keyword>
<dbReference type="Pfam" id="PF12697">
    <property type="entry name" value="Abhydrolase_6"/>
    <property type="match status" value="1"/>
</dbReference>
<dbReference type="AlphaFoldDB" id="A0A367Y0F0"/>
<dbReference type="STRING" id="5486.A0A367Y0F0"/>
<feature type="domain" description="AB hydrolase-1" evidence="1">
    <location>
        <begin position="54"/>
        <end position="330"/>
    </location>
</feature>
<proteinExistence type="predicted"/>
<evidence type="ECO:0000313" key="3">
    <source>
        <dbReference type="Proteomes" id="UP000253472"/>
    </source>
</evidence>
<organism evidence="2 3">
    <name type="scientific">Candida viswanathii</name>
    <dbReference type="NCBI Taxonomy" id="5486"/>
    <lineage>
        <taxon>Eukaryota</taxon>
        <taxon>Fungi</taxon>
        <taxon>Dikarya</taxon>
        <taxon>Ascomycota</taxon>
        <taxon>Saccharomycotina</taxon>
        <taxon>Pichiomycetes</taxon>
        <taxon>Debaryomycetaceae</taxon>
        <taxon>Candida/Lodderomyces clade</taxon>
        <taxon>Candida</taxon>
    </lineage>
</organism>
<dbReference type="InterPro" id="IPR029058">
    <property type="entry name" value="AB_hydrolase_fold"/>
</dbReference>
<dbReference type="InterPro" id="IPR000073">
    <property type="entry name" value="AB_hydrolase_1"/>
</dbReference>
<name>A0A367Y0F0_9ASCO</name>
<dbReference type="EMBL" id="QLNQ01000027">
    <property type="protein sequence ID" value="RCK59318.1"/>
    <property type="molecule type" value="Genomic_DNA"/>
</dbReference>
<evidence type="ECO:0000313" key="2">
    <source>
        <dbReference type="EMBL" id="RCK59318.1"/>
    </source>
</evidence>
<dbReference type="PANTHER" id="PTHR43194">
    <property type="entry name" value="HYDROLASE ALPHA/BETA FOLD FAMILY"/>
    <property type="match status" value="1"/>
</dbReference>
<accession>A0A367Y0F0</accession>
<gene>
    <name evidence="2" type="primary">LPX1_2</name>
    <name evidence="2" type="ORF">Cantr_07897</name>
</gene>
<dbReference type="PANTHER" id="PTHR43194:SF2">
    <property type="entry name" value="PEROXISOMAL MEMBRANE PROTEIN LPX1"/>
    <property type="match status" value="1"/>
</dbReference>
<comment type="caution">
    <text evidence="2">The sequence shown here is derived from an EMBL/GenBank/DDBJ whole genome shotgun (WGS) entry which is preliminary data.</text>
</comment>
<reference evidence="2 3" key="1">
    <citation type="submission" date="2018-06" db="EMBL/GenBank/DDBJ databases">
        <title>Whole genome sequencing of Candida tropicalis (genome annotated by CSBL at Korea University).</title>
        <authorList>
            <person name="Ahn J."/>
        </authorList>
    </citation>
    <scope>NUCLEOTIDE SEQUENCE [LARGE SCALE GENOMIC DNA]</scope>
    <source>
        <strain evidence="2 3">ATCC 20962</strain>
    </source>
</reference>
<dbReference type="SUPFAM" id="SSF53474">
    <property type="entry name" value="alpha/beta-Hydrolases"/>
    <property type="match status" value="1"/>
</dbReference>
<dbReference type="OrthoDB" id="94039at2759"/>
<dbReference type="InterPro" id="IPR050228">
    <property type="entry name" value="Carboxylesterase_BioH"/>
</dbReference>
<dbReference type="Proteomes" id="UP000253472">
    <property type="component" value="Unassembled WGS sequence"/>
</dbReference>